<dbReference type="PANTHER" id="PTHR43031:SF17">
    <property type="entry name" value="SULFURTRANSFERASE YTWF-RELATED"/>
    <property type="match status" value="1"/>
</dbReference>
<dbReference type="Pfam" id="PF00581">
    <property type="entry name" value="Rhodanese"/>
    <property type="match status" value="1"/>
</dbReference>
<keyword evidence="3" id="KW-1185">Reference proteome</keyword>
<reference evidence="3" key="1">
    <citation type="journal article" date="2019" name="Int. J. Syst. Evol. Microbiol.">
        <title>The Global Catalogue of Microorganisms (GCM) 10K type strain sequencing project: providing services to taxonomists for standard genome sequencing and annotation.</title>
        <authorList>
            <consortium name="The Broad Institute Genomics Platform"/>
            <consortium name="The Broad Institute Genome Sequencing Center for Infectious Disease"/>
            <person name="Wu L."/>
            <person name="Ma J."/>
        </authorList>
    </citation>
    <scope>NUCLEOTIDE SEQUENCE [LARGE SCALE GENOMIC DNA]</scope>
    <source>
        <strain evidence="3">JCM 17759</strain>
    </source>
</reference>
<dbReference type="Proteomes" id="UP001500840">
    <property type="component" value="Unassembled WGS sequence"/>
</dbReference>
<organism evidence="2 3">
    <name type="scientific">Novipirellula rosea</name>
    <dbReference type="NCBI Taxonomy" id="1031540"/>
    <lineage>
        <taxon>Bacteria</taxon>
        <taxon>Pseudomonadati</taxon>
        <taxon>Planctomycetota</taxon>
        <taxon>Planctomycetia</taxon>
        <taxon>Pirellulales</taxon>
        <taxon>Pirellulaceae</taxon>
        <taxon>Novipirellula</taxon>
    </lineage>
</organism>
<sequence length="114" mass="12823">MSQSSELPIQIDVQTVSEMLKQGDDFLLLDVREPNEYAVAKITGSTLLPLSEIGARVHELEEHKDRRIVVHCHHGGRSLQVTEALRSRGFDKVQNMDGGIDVWSQQIDPSVARY</sequence>
<dbReference type="InterPro" id="IPR001763">
    <property type="entry name" value="Rhodanese-like_dom"/>
</dbReference>
<feature type="domain" description="Rhodanese" evidence="1">
    <location>
        <begin position="22"/>
        <end position="112"/>
    </location>
</feature>
<dbReference type="EMBL" id="BAABGA010000054">
    <property type="protein sequence ID" value="GAA4461205.1"/>
    <property type="molecule type" value="Genomic_DNA"/>
</dbReference>
<evidence type="ECO:0000313" key="3">
    <source>
        <dbReference type="Proteomes" id="UP001500840"/>
    </source>
</evidence>
<dbReference type="InterPro" id="IPR036873">
    <property type="entry name" value="Rhodanese-like_dom_sf"/>
</dbReference>
<comment type="caution">
    <text evidence="2">The sequence shown here is derived from an EMBL/GenBank/DDBJ whole genome shotgun (WGS) entry which is preliminary data.</text>
</comment>
<protein>
    <submittedName>
        <fullName evidence="2">Rhodanese-like domain-containing protein</fullName>
    </submittedName>
</protein>
<name>A0ABP8N7A1_9BACT</name>
<proteinExistence type="predicted"/>
<dbReference type="InterPro" id="IPR050229">
    <property type="entry name" value="GlpE_sulfurtransferase"/>
</dbReference>
<dbReference type="RefSeq" id="WP_339937941.1">
    <property type="nucleotide sequence ID" value="NZ_BAABGA010000054.1"/>
</dbReference>
<evidence type="ECO:0000259" key="1">
    <source>
        <dbReference type="PROSITE" id="PS50206"/>
    </source>
</evidence>
<dbReference type="PANTHER" id="PTHR43031">
    <property type="entry name" value="FAD-DEPENDENT OXIDOREDUCTASE"/>
    <property type="match status" value="1"/>
</dbReference>
<dbReference type="Gene3D" id="3.40.250.10">
    <property type="entry name" value="Rhodanese-like domain"/>
    <property type="match status" value="1"/>
</dbReference>
<dbReference type="PROSITE" id="PS50206">
    <property type="entry name" value="RHODANESE_3"/>
    <property type="match status" value="1"/>
</dbReference>
<accession>A0ABP8N7A1</accession>
<evidence type="ECO:0000313" key="2">
    <source>
        <dbReference type="EMBL" id="GAA4461205.1"/>
    </source>
</evidence>
<gene>
    <name evidence="2" type="ORF">GCM10023156_43390</name>
</gene>
<dbReference type="SUPFAM" id="SSF52821">
    <property type="entry name" value="Rhodanese/Cell cycle control phosphatase"/>
    <property type="match status" value="1"/>
</dbReference>
<dbReference type="SMART" id="SM00450">
    <property type="entry name" value="RHOD"/>
    <property type="match status" value="1"/>
</dbReference>